<accession>A0A9P3HGY6</accession>
<comment type="caution">
    <text evidence="2">The sequence shown here is derived from an EMBL/GenBank/DDBJ whole genome shotgun (WGS) entry which is preliminary data.</text>
</comment>
<reference evidence="2" key="1">
    <citation type="submission" date="2021-11" db="EMBL/GenBank/DDBJ databases">
        <authorList>
            <person name="Herlambang A."/>
            <person name="Guo Y."/>
            <person name="Takashima Y."/>
            <person name="Nishizawa T."/>
        </authorList>
    </citation>
    <scope>NUCLEOTIDE SEQUENCE</scope>
    <source>
        <strain evidence="2">E1425</strain>
    </source>
</reference>
<feature type="compositionally biased region" description="Low complexity" evidence="1">
    <location>
        <begin position="312"/>
        <end position="328"/>
    </location>
</feature>
<feature type="compositionally biased region" description="Polar residues" evidence="1">
    <location>
        <begin position="300"/>
        <end position="311"/>
    </location>
</feature>
<organism evidence="2 3">
    <name type="scientific">Entomortierella parvispora</name>
    <dbReference type="NCBI Taxonomy" id="205924"/>
    <lineage>
        <taxon>Eukaryota</taxon>
        <taxon>Fungi</taxon>
        <taxon>Fungi incertae sedis</taxon>
        <taxon>Mucoromycota</taxon>
        <taxon>Mortierellomycotina</taxon>
        <taxon>Mortierellomycetes</taxon>
        <taxon>Mortierellales</taxon>
        <taxon>Mortierellaceae</taxon>
        <taxon>Entomortierella</taxon>
    </lineage>
</organism>
<feature type="compositionally biased region" description="Low complexity" evidence="1">
    <location>
        <begin position="630"/>
        <end position="648"/>
    </location>
</feature>
<sequence>MQAFQATESYPAQRSGTAISASIQVLVHNVPATLPDNLACNCAQVRIQVSEGIYRACHQPTCCLTLYHLEERRNNKVESQCRDTASLSFGAAAITAHDADSRQVSVTAPVTSPCSSSDLRPVPRTLPQAIFPPPLFDCHHTSHLSVPVAAQASSPLYVYGDPLTFSRTPPPTLPEPMTAAYRDIADMASTPPQEPVHVQMQPLQQSHTPHYPLFHQRHGPPRAALSSHSSGPIPTHILSAYDQSIRSSTPQSNPDTPSYSGDSCWSSSQLMQQQKVAQDMKVGSGGLATTPASDPLFFSSVASPSPQPTTWLQQQQLQQQQQQQQQHQLPPYPSFFSCHSTGANHIHHATHSDTSFYRPNGQMCTDVSQAVAQSSSPQEVIDRHNSTQTQRLCYDPSIYHDTSPWPGGVETTLSVVDPHHRLKPTLSGNCNCSHHLHSQFNPSPQRPESGTVREGQEAMYHAVHAATAEGYPRDALSMAMEAAPATDAIKMEDEIDASRSSLLLFVAPLPADSNRYQSNGAGINVPQSNRGSQDSGIKHHRANTVAESAQNALLGQFPLSLDQYPHHSSQGDRPSPIEDNNARRAVRRKSSRMSVLENEAATDQRGYQTPVYSSTVSSTTPEPPLKKKSSTLTLKAKAPSSSSSSISSTRKYEPQPPEAYMTTFMAVPPEIMKSTTMLAQSSPNLILENFEPFSRRESSNPGHQ</sequence>
<dbReference type="EMBL" id="BQFW01000012">
    <property type="protein sequence ID" value="GJJ76218.1"/>
    <property type="molecule type" value="Genomic_DNA"/>
</dbReference>
<evidence type="ECO:0000256" key="1">
    <source>
        <dbReference type="SAM" id="MobiDB-lite"/>
    </source>
</evidence>
<dbReference type="Proteomes" id="UP000827284">
    <property type="component" value="Unassembled WGS sequence"/>
</dbReference>
<feature type="compositionally biased region" description="Polar residues" evidence="1">
    <location>
        <begin position="241"/>
        <end position="276"/>
    </location>
</feature>
<gene>
    <name evidence="2" type="ORF">EMPS_08577</name>
</gene>
<evidence type="ECO:0000313" key="3">
    <source>
        <dbReference type="Proteomes" id="UP000827284"/>
    </source>
</evidence>
<feature type="region of interest" description="Disordered" evidence="1">
    <location>
        <begin position="517"/>
        <end position="538"/>
    </location>
</feature>
<feature type="region of interest" description="Disordered" evidence="1">
    <location>
        <begin position="561"/>
        <end position="657"/>
    </location>
</feature>
<feature type="compositionally biased region" description="Polar residues" evidence="1">
    <location>
        <begin position="517"/>
        <end position="535"/>
    </location>
</feature>
<feature type="region of interest" description="Disordered" evidence="1">
    <location>
        <begin position="209"/>
        <end position="328"/>
    </location>
</feature>
<keyword evidence="3" id="KW-1185">Reference proteome</keyword>
<feature type="compositionally biased region" description="Low complexity" evidence="1">
    <location>
        <begin position="609"/>
        <end position="620"/>
    </location>
</feature>
<reference evidence="2" key="2">
    <citation type="journal article" date="2022" name="Microbiol. Resour. Announc.">
        <title>Whole-Genome Sequence of Entomortierella parvispora E1425, a Mucoromycotan Fungus Associated with Burkholderiaceae-Related Endosymbiotic Bacteria.</title>
        <authorList>
            <person name="Herlambang A."/>
            <person name="Guo Y."/>
            <person name="Takashima Y."/>
            <person name="Narisawa K."/>
            <person name="Ohta H."/>
            <person name="Nishizawa T."/>
        </authorList>
    </citation>
    <scope>NUCLEOTIDE SEQUENCE</scope>
    <source>
        <strain evidence="2">E1425</strain>
    </source>
</reference>
<name>A0A9P3HGY6_9FUNG</name>
<evidence type="ECO:0000313" key="2">
    <source>
        <dbReference type="EMBL" id="GJJ76218.1"/>
    </source>
</evidence>
<dbReference type="AlphaFoldDB" id="A0A9P3HGY6"/>
<proteinExistence type="predicted"/>
<protein>
    <submittedName>
        <fullName evidence="2">Uncharacterized protein</fullName>
    </submittedName>
</protein>